<comment type="similarity">
    <text evidence="2">Belongs to the ABC transporter superfamily. ABCG family. PDR (TC 3.A.1.205) subfamily.</text>
</comment>
<dbReference type="Pfam" id="PF14510">
    <property type="entry name" value="ABC_trans_N"/>
    <property type="match status" value="1"/>
</dbReference>
<comment type="subcellular location">
    <subcellularLocation>
        <location evidence="1">Membrane</location>
        <topology evidence="1">Multi-pass membrane protein</topology>
    </subcellularLocation>
</comment>
<dbReference type="InterPro" id="IPR034003">
    <property type="entry name" value="ABCG_PDR_2"/>
</dbReference>
<evidence type="ECO:0000256" key="7">
    <source>
        <dbReference type="ARBA" id="ARBA00022989"/>
    </source>
</evidence>
<dbReference type="PANTHER" id="PTHR19241">
    <property type="entry name" value="ATP-BINDING CASSETTE TRANSPORTER"/>
    <property type="match status" value="1"/>
</dbReference>
<proteinExistence type="inferred from homology"/>
<dbReference type="EMBL" id="JAZHXI010000007">
    <property type="protein sequence ID" value="KAL2069589.1"/>
    <property type="molecule type" value="Genomic_DNA"/>
</dbReference>
<evidence type="ECO:0000256" key="8">
    <source>
        <dbReference type="ARBA" id="ARBA00023136"/>
    </source>
</evidence>
<feature type="transmembrane region" description="Helical" evidence="10">
    <location>
        <begin position="570"/>
        <end position="592"/>
    </location>
</feature>
<dbReference type="Gene3D" id="3.40.50.300">
    <property type="entry name" value="P-loop containing nucleotide triphosphate hydrolases"/>
    <property type="match status" value="2"/>
</dbReference>
<dbReference type="InterPro" id="IPR017871">
    <property type="entry name" value="ABC_transporter-like_CS"/>
</dbReference>
<dbReference type="SUPFAM" id="SSF52540">
    <property type="entry name" value="P-loop containing nucleoside triphosphate hydrolases"/>
    <property type="match status" value="2"/>
</dbReference>
<feature type="transmembrane region" description="Helical" evidence="10">
    <location>
        <begin position="1363"/>
        <end position="1387"/>
    </location>
</feature>
<feature type="transmembrane region" description="Helical" evidence="10">
    <location>
        <begin position="785"/>
        <end position="806"/>
    </location>
</feature>
<dbReference type="InterPro" id="IPR003439">
    <property type="entry name" value="ABC_transporter-like_ATP-bd"/>
</dbReference>
<keyword evidence="8 10" id="KW-0472">Membrane</keyword>
<evidence type="ECO:0000256" key="5">
    <source>
        <dbReference type="ARBA" id="ARBA00022741"/>
    </source>
</evidence>
<keyword evidence="3" id="KW-0813">Transport</keyword>
<protein>
    <recommendedName>
        <fullName evidence="11">ABC transporter domain-containing protein</fullName>
    </recommendedName>
</protein>
<feature type="domain" description="ABC transporter" evidence="11">
    <location>
        <begin position="170"/>
        <end position="425"/>
    </location>
</feature>
<feature type="domain" description="ABC transporter" evidence="11">
    <location>
        <begin position="871"/>
        <end position="1113"/>
    </location>
</feature>
<keyword evidence="4 10" id="KW-0812">Transmembrane</keyword>
<dbReference type="InterPro" id="IPR027417">
    <property type="entry name" value="P-loop_NTPase"/>
</dbReference>
<feature type="transmembrane region" description="Helical" evidence="10">
    <location>
        <begin position="1328"/>
        <end position="1351"/>
    </location>
</feature>
<dbReference type="CDD" id="cd03232">
    <property type="entry name" value="ABCG_PDR_domain2"/>
    <property type="match status" value="1"/>
</dbReference>
<dbReference type="PROSITE" id="PS00211">
    <property type="entry name" value="ABC_TRANSPORTER_1"/>
    <property type="match status" value="1"/>
</dbReference>
<feature type="transmembrane region" description="Helical" evidence="10">
    <location>
        <begin position="647"/>
        <end position="666"/>
    </location>
</feature>
<dbReference type="PROSITE" id="PS50893">
    <property type="entry name" value="ABC_TRANSPORTER_2"/>
    <property type="match status" value="2"/>
</dbReference>
<feature type="region of interest" description="Disordered" evidence="9">
    <location>
        <begin position="1"/>
        <end position="74"/>
    </location>
</feature>
<evidence type="ECO:0000256" key="10">
    <source>
        <dbReference type="SAM" id="Phobius"/>
    </source>
</evidence>
<dbReference type="InterPro" id="IPR010929">
    <property type="entry name" value="PDR_CDR_ABC"/>
</dbReference>
<sequence length="1515" mass="168978">MASATPFGVLPQSEAVAQTVEEKVNPAEDNYAKETGGQTSKKINATEDNYAKETGGQTSEKTGHESLLDSADEEELKPQIHDLARALTYHSIKDGSGNYVNPFADTNNPILDPTSDSFNYKSWMRTILAIHSRDPERYPKRVAGIAYTNLSAHGFGEATDYQKTFGNYPLEIPSLFKRLIGRRQQTKIQILRNFDGLVRSGEMLVVLGRPGSGCSTLLKTISGETDGYFIDEKSHINYQGISVEQMHNDFRGECIYQAETDVHFPQLTVGQTLEFAAKARAPRQRLPGVTREQYAKHMRDVIMAVFGLNHTLNTMVGNDFIRGVSGGERKRVSIAEAALGGSPLQCWDNSTRGLDSATALEFVKTLRLSTDMAGSAAVVAIYQASQSIYDIFDKVAVLYEGRQIYFGDIHAAKEYFLDLGFECPQRQTTGDFLTSITSPAERVVRAGFEGKTPYTPDEFAAAWYKSDDRAKLLKDIEEFDAMYPIGGESLELFKEGRRAVQSKSQRIKSPYTLSVVQQIKLCVQRGFQRLQGDMSLMLTGFIGNAVMAIIIGSVFYNLPNETSALYSKGALLFFAILMAAFQSALEILTLYAQRPIVEKQAKYAFYHPFAEAIASMLCDLPNKIGTATTFNLSLYFMTNLRRTPQHFFTFYLFAFMCTLTISMFFRSIAAMSRTLSQAMAPAAVFILALVIYTGFAIPTKDMVPWFRWINWLNPVAYGFEALMINEFHNRKIPCSLQMFVPAGPGYENITPEQRICSTTGAQAGADFVDGDTYLMVNYKYEYAHLWRNFGIMTALMVFGCIVYLVCTEYISAKKSKGEVLLFRRGKVPDLGSKKSDEEANIEDRVTTETVLAREKTVPDAPPSIVKQTAVFHWDSVNYDIKIKKEERRLLDDVDGWVIPGTLTALMGVSGAGKTTLLDVLASRVTMGVVSGQMLVDGRERDTGFQRKTGYVQQQDLHLATSTVREALTFSAILRQPKTLPHAEKIAYVDEVIKVLEMEAYADAVVGVPGEGLNVEQRKRLTIGVELAAKPALLLFLDEPTSGLDSQTAWSILALLRKLADNGQAILCTIHQPSAILFQEFDRLLFLARGGKTVYFGGVGKDSHILTEYFERNGSAKFEASDNPAEKMLEVIGAAPGSSTEIDWVDVWRNSPERQAVKAELVRMKETLSQIPVSEDPTALDQFAAPPAVQLKAVVLRVFQQYWRTPSYLYSKTALCTTIGLFIGFSFWDAPTSLQGLQNQLFAIFMLLTVFGNLSQQIMPHFVTQRSLYESRERPSKTYSWIIFMLSNIIVEMPWNTLMGVILFFTWYYPIGLYRNALPTDAVTERGGLMFLFLWSFMMFAGTFTHLVVAGIETAETAGNVGNLLFSLCLIFNGVLASKDVLPGFWVFMYRVSPFTYLVSGMLSTGLANTEVVCSSIEYLHINPPSGLTCGDYLDPYTSLAGGYLLNRNDSTDCSFCSVKETNVFLARVGSNYEDAWRNFGILWAFIIINCFGAVGLYWLARVPKGRKKEKKAKKE</sequence>
<feature type="transmembrane region" description="Helical" evidence="10">
    <location>
        <begin position="1480"/>
        <end position="1500"/>
    </location>
</feature>
<gene>
    <name evidence="12" type="ORF">VTL71DRAFT_14268</name>
</gene>
<accession>A0ABR4CKB2</accession>
<dbReference type="InterPro" id="IPR003593">
    <property type="entry name" value="AAA+_ATPase"/>
</dbReference>
<dbReference type="Pfam" id="PF19055">
    <property type="entry name" value="ABC2_membrane_7"/>
    <property type="match status" value="1"/>
</dbReference>
<feature type="transmembrane region" description="Helical" evidence="10">
    <location>
        <begin position="534"/>
        <end position="558"/>
    </location>
</feature>
<organism evidence="12 13">
    <name type="scientific">Oculimacula yallundae</name>
    <dbReference type="NCBI Taxonomy" id="86028"/>
    <lineage>
        <taxon>Eukaryota</taxon>
        <taxon>Fungi</taxon>
        <taxon>Dikarya</taxon>
        <taxon>Ascomycota</taxon>
        <taxon>Pezizomycotina</taxon>
        <taxon>Leotiomycetes</taxon>
        <taxon>Helotiales</taxon>
        <taxon>Ploettnerulaceae</taxon>
        <taxon>Oculimacula</taxon>
    </lineage>
</organism>
<dbReference type="InterPro" id="IPR029481">
    <property type="entry name" value="ABC_trans_N"/>
</dbReference>
<evidence type="ECO:0000313" key="12">
    <source>
        <dbReference type="EMBL" id="KAL2069589.1"/>
    </source>
</evidence>
<dbReference type="SMART" id="SM00382">
    <property type="entry name" value="AAA"/>
    <property type="match status" value="2"/>
</dbReference>
<dbReference type="CDD" id="cd03233">
    <property type="entry name" value="ABCG_PDR_domain1"/>
    <property type="match status" value="1"/>
</dbReference>
<keyword evidence="13" id="KW-1185">Reference proteome</keyword>
<dbReference type="InterPro" id="IPR034001">
    <property type="entry name" value="ABCG_PDR_1"/>
</dbReference>
<feature type="compositionally biased region" description="Basic and acidic residues" evidence="9">
    <location>
        <begin position="20"/>
        <end position="32"/>
    </location>
</feature>
<comment type="caution">
    <text evidence="12">The sequence shown here is derived from an EMBL/GenBank/DDBJ whole genome shotgun (WGS) entry which is preliminary data.</text>
</comment>
<feature type="transmembrane region" description="Helical" evidence="10">
    <location>
        <begin position="678"/>
        <end position="697"/>
    </location>
</feature>
<evidence type="ECO:0000256" key="4">
    <source>
        <dbReference type="ARBA" id="ARBA00022692"/>
    </source>
</evidence>
<feature type="transmembrane region" description="Helical" evidence="10">
    <location>
        <begin position="1208"/>
        <end position="1227"/>
    </location>
</feature>
<reference evidence="12 13" key="1">
    <citation type="journal article" date="2024" name="Commun. Biol.">
        <title>Comparative genomic analysis of thermophilic fungi reveals convergent evolutionary adaptations and gene losses.</title>
        <authorList>
            <person name="Steindorff A.S."/>
            <person name="Aguilar-Pontes M.V."/>
            <person name="Robinson A.J."/>
            <person name="Andreopoulos B."/>
            <person name="LaButti K."/>
            <person name="Kuo A."/>
            <person name="Mondo S."/>
            <person name="Riley R."/>
            <person name="Otillar R."/>
            <person name="Haridas S."/>
            <person name="Lipzen A."/>
            <person name="Grimwood J."/>
            <person name="Schmutz J."/>
            <person name="Clum A."/>
            <person name="Reid I.D."/>
            <person name="Moisan M.C."/>
            <person name="Butler G."/>
            <person name="Nguyen T.T.M."/>
            <person name="Dewar K."/>
            <person name="Conant G."/>
            <person name="Drula E."/>
            <person name="Henrissat B."/>
            <person name="Hansel C."/>
            <person name="Singer S."/>
            <person name="Hutchinson M.I."/>
            <person name="de Vries R.P."/>
            <person name="Natvig D.O."/>
            <person name="Powell A.J."/>
            <person name="Tsang A."/>
            <person name="Grigoriev I.V."/>
        </authorList>
    </citation>
    <scope>NUCLEOTIDE SEQUENCE [LARGE SCALE GENOMIC DNA]</scope>
    <source>
        <strain evidence="12 13">CBS 494.80</strain>
    </source>
</reference>
<keyword evidence="7 10" id="KW-1133">Transmembrane helix</keyword>
<feature type="compositionally biased region" description="Polar residues" evidence="9">
    <location>
        <begin position="36"/>
        <end position="47"/>
    </location>
</feature>
<dbReference type="InterPro" id="IPR013525">
    <property type="entry name" value="ABC2_TM"/>
</dbReference>
<keyword evidence="5" id="KW-0547">Nucleotide-binding</keyword>
<feature type="transmembrane region" description="Helical" evidence="10">
    <location>
        <begin position="1239"/>
        <end position="1257"/>
    </location>
</feature>
<dbReference type="InterPro" id="IPR043926">
    <property type="entry name" value="ABCG_dom"/>
</dbReference>
<dbReference type="Proteomes" id="UP001595075">
    <property type="component" value="Unassembled WGS sequence"/>
</dbReference>
<name>A0ABR4CKB2_9HELO</name>
<feature type="transmembrane region" description="Helical" evidence="10">
    <location>
        <begin position="1278"/>
        <end position="1308"/>
    </location>
</feature>
<keyword evidence="6" id="KW-0067">ATP-binding</keyword>
<evidence type="ECO:0000256" key="6">
    <source>
        <dbReference type="ARBA" id="ARBA00022840"/>
    </source>
</evidence>
<evidence type="ECO:0000259" key="11">
    <source>
        <dbReference type="PROSITE" id="PS50893"/>
    </source>
</evidence>
<evidence type="ECO:0000256" key="2">
    <source>
        <dbReference type="ARBA" id="ARBA00006012"/>
    </source>
</evidence>
<evidence type="ECO:0000256" key="1">
    <source>
        <dbReference type="ARBA" id="ARBA00004141"/>
    </source>
</evidence>
<evidence type="ECO:0000256" key="3">
    <source>
        <dbReference type="ARBA" id="ARBA00022448"/>
    </source>
</evidence>
<dbReference type="Pfam" id="PF01061">
    <property type="entry name" value="ABC2_membrane"/>
    <property type="match status" value="2"/>
</dbReference>
<evidence type="ECO:0000313" key="13">
    <source>
        <dbReference type="Proteomes" id="UP001595075"/>
    </source>
</evidence>
<dbReference type="Pfam" id="PF00005">
    <property type="entry name" value="ABC_tran"/>
    <property type="match status" value="2"/>
</dbReference>
<dbReference type="Pfam" id="PF06422">
    <property type="entry name" value="PDR_CDR"/>
    <property type="match status" value="1"/>
</dbReference>
<evidence type="ECO:0000256" key="9">
    <source>
        <dbReference type="SAM" id="MobiDB-lite"/>
    </source>
</evidence>